<dbReference type="GeneID" id="55565675"/>
<dbReference type="Gene3D" id="1.10.150.170">
    <property type="entry name" value="Putative methyltransferase TM0872, insert domain"/>
    <property type="match status" value="1"/>
</dbReference>
<evidence type="ECO:0000256" key="5">
    <source>
        <dbReference type="ARBA" id="ARBA00022691"/>
    </source>
</evidence>
<proteinExistence type="inferred from homology"/>
<dbReference type="Pfam" id="PF01795">
    <property type="entry name" value="Methyltransf_5"/>
    <property type="match status" value="1"/>
</dbReference>
<evidence type="ECO:0000256" key="7">
    <source>
        <dbReference type="SAM" id="MobiDB-lite"/>
    </source>
</evidence>
<dbReference type="GO" id="GO:0070475">
    <property type="term" value="P:rRNA base methylation"/>
    <property type="evidence" value="ECO:0007669"/>
    <property type="project" value="UniProtKB-UniRule"/>
</dbReference>
<dbReference type="GO" id="GO:0005737">
    <property type="term" value="C:cytoplasm"/>
    <property type="evidence" value="ECO:0007669"/>
    <property type="project" value="UniProtKB-SubCell"/>
</dbReference>
<name>A0A2X3AT22_9ACTO</name>
<protein>
    <recommendedName>
        <fullName evidence="6">Ribosomal RNA small subunit methyltransferase H</fullName>
        <ecNumber evidence="6">2.1.1.199</ecNumber>
    </recommendedName>
    <alternativeName>
        <fullName evidence="6">16S rRNA m(4)C1402 methyltransferase</fullName>
    </alternativeName>
    <alternativeName>
        <fullName evidence="6">rRNA (cytosine-N(4)-)-methyltransferase RsmH</fullName>
    </alternativeName>
</protein>
<feature type="binding site" evidence="6">
    <location>
        <position position="130"/>
    </location>
    <ligand>
        <name>S-adenosyl-L-methionine</name>
        <dbReference type="ChEBI" id="CHEBI:59789"/>
    </ligand>
</feature>
<dbReference type="RefSeq" id="WP_004006924.1">
    <property type="nucleotide sequence ID" value="NZ_CAMYEK010000001.1"/>
</dbReference>
<feature type="binding site" evidence="6">
    <location>
        <position position="123"/>
    </location>
    <ligand>
        <name>S-adenosyl-L-methionine</name>
        <dbReference type="ChEBI" id="CHEBI:59789"/>
    </ligand>
</feature>
<feature type="binding site" evidence="6">
    <location>
        <position position="75"/>
    </location>
    <ligand>
        <name>S-adenosyl-L-methionine</name>
        <dbReference type="ChEBI" id="CHEBI:59789"/>
    </ligand>
</feature>
<evidence type="ECO:0000256" key="4">
    <source>
        <dbReference type="ARBA" id="ARBA00022679"/>
    </source>
</evidence>
<dbReference type="GO" id="GO:0071424">
    <property type="term" value="F:rRNA (cytosine-N4-)-methyltransferase activity"/>
    <property type="evidence" value="ECO:0007669"/>
    <property type="project" value="UniProtKB-UniRule"/>
</dbReference>
<dbReference type="PANTHER" id="PTHR11265">
    <property type="entry name" value="S-ADENOSYL-METHYLTRANSFERASE MRAW"/>
    <property type="match status" value="1"/>
</dbReference>
<sequence length="379" mass="41142">MKSVAEIHQPVLAAVCADLLAPALTPTSEAVTPLSSTADFHNVQGPVLVDATLGMGGHSAYLLESHPQLRIIGIDRDPQARDLAATRLSDFANRLSIVGTTYGELDDVLAQHGLSQVDGILADLGVSSLQLDEAERGFAYAHPEAPLDMRMNQSSGFTAADFLNLAEVEEIAAVLHTYGEEKFSWPLAKAIVKARQNQPLQVSGQLVQIIRDTIPAPARRTGGNPAKRTFQALRVAVNDELGDLERFLTKALASVRVGGRIVVESYQSLEDRLVKRAFAAGIHPAAPKGLPVLPEQAQPWLRDLTHGSRLADESEVAQNPRAASLRLRAVEKTREPHPETRAGNLVRTKPKPAEKRFPTLMKLRAQNPVRPLDEGDPRD</sequence>
<dbReference type="InterPro" id="IPR023397">
    <property type="entry name" value="SAM-dep_MeTrfase_MraW_recog"/>
</dbReference>
<dbReference type="OMA" id="NPAKRTF"/>
<evidence type="ECO:0000256" key="1">
    <source>
        <dbReference type="ARBA" id="ARBA00010396"/>
    </source>
</evidence>
<comment type="subcellular location">
    <subcellularLocation>
        <location evidence="6">Cytoplasm</location>
    </subcellularLocation>
</comment>
<evidence type="ECO:0000256" key="3">
    <source>
        <dbReference type="ARBA" id="ARBA00022603"/>
    </source>
</evidence>
<keyword evidence="5 6" id="KW-0949">S-adenosyl-L-methionine</keyword>
<gene>
    <name evidence="6 8" type="primary">rsmH</name>
    <name evidence="8" type="ORF">NCTC11820_01022</name>
</gene>
<keyword evidence="2 6" id="KW-0698">rRNA processing</keyword>
<comment type="catalytic activity">
    <reaction evidence="6">
        <text>cytidine(1402) in 16S rRNA + S-adenosyl-L-methionine = N(4)-methylcytidine(1402) in 16S rRNA + S-adenosyl-L-homocysteine + H(+)</text>
        <dbReference type="Rhea" id="RHEA:42928"/>
        <dbReference type="Rhea" id="RHEA-COMP:10286"/>
        <dbReference type="Rhea" id="RHEA-COMP:10287"/>
        <dbReference type="ChEBI" id="CHEBI:15378"/>
        <dbReference type="ChEBI" id="CHEBI:57856"/>
        <dbReference type="ChEBI" id="CHEBI:59789"/>
        <dbReference type="ChEBI" id="CHEBI:74506"/>
        <dbReference type="ChEBI" id="CHEBI:82748"/>
        <dbReference type="EC" id="2.1.1.199"/>
    </reaction>
</comment>
<dbReference type="AlphaFoldDB" id="A0A2X3AT22"/>
<dbReference type="EMBL" id="UASJ01000001">
    <property type="protein sequence ID" value="SQB64670.1"/>
    <property type="molecule type" value="Genomic_DNA"/>
</dbReference>
<evidence type="ECO:0000313" key="9">
    <source>
        <dbReference type="Proteomes" id="UP000250245"/>
    </source>
</evidence>
<dbReference type="SUPFAM" id="SSF53335">
    <property type="entry name" value="S-adenosyl-L-methionine-dependent methyltransferases"/>
    <property type="match status" value="1"/>
</dbReference>
<evidence type="ECO:0000313" key="8">
    <source>
        <dbReference type="EMBL" id="SQB64670.1"/>
    </source>
</evidence>
<dbReference type="SUPFAM" id="SSF81799">
    <property type="entry name" value="Putative methyltransferase TM0872, insert domain"/>
    <property type="match status" value="1"/>
</dbReference>
<dbReference type="EC" id="2.1.1.199" evidence="6"/>
<dbReference type="NCBIfam" id="TIGR00006">
    <property type="entry name" value="16S rRNA (cytosine(1402)-N(4))-methyltransferase RsmH"/>
    <property type="match status" value="1"/>
</dbReference>
<comment type="similarity">
    <text evidence="1 6">Belongs to the methyltransferase superfamily. RsmH family.</text>
</comment>
<dbReference type="InterPro" id="IPR029063">
    <property type="entry name" value="SAM-dependent_MTases_sf"/>
</dbReference>
<dbReference type="PANTHER" id="PTHR11265:SF0">
    <property type="entry name" value="12S RRNA N4-METHYLCYTIDINE METHYLTRANSFERASE"/>
    <property type="match status" value="1"/>
</dbReference>
<feature type="binding site" evidence="6">
    <location>
        <position position="102"/>
    </location>
    <ligand>
        <name>S-adenosyl-L-methionine</name>
        <dbReference type="ChEBI" id="CHEBI:59789"/>
    </ligand>
</feature>
<keyword evidence="6" id="KW-0963">Cytoplasm</keyword>
<accession>A0A2X3AT22</accession>
<keyword evidence="4 6" id="KW-0808">Transferase</keyword>
<keyword evidence="3 6" id="KW-0489">Methyltransferase</keyword>
<feature type="region of interest" description="Disordered" evidence="7">
    <location>
        <begin position="332"/>
        <end position="379"/>
    </location>
</feature>
<evidence type="ECO:0000256" key="6">
    <source>
        <dbReference type="HAMAP-Rule" id="MF_01007"/>
    </source>
</evidence>
<comment type="function">
    <text evidence="6">Specifically methylates the N4 position of cytidine in position 1402 (C1402) of 16S rRNA.</text>
</comment>
<dbReference type="HAMAP" id="MF_01007">
    <property type="entry name" value="16SrRNA_methyltr_H"/>
    <property type="match status" value="1"/>
</dbReference>
<feature type="binding site" evidence="6">
    <location>
        <begin position="56"/>
        <end position="58"/>
    </location>
    <ligand>
        <name>S-adenosyl-L-methionine</name>
        <dbReference type="ChEBI" id="CHEBI:59789"/>
    </ligand>
</feature>
<reference evidence="8 9" key="1">
    <citation type="submission" date="2018-06" db="EMBL/GenBank/DDBJ databases">
        <authorList>
            <consortium name="Pathogen Informatics"/>
            <person name="Doyle S."/>
        </authorList>
    </citation>
    <scope>NUCLEOTIDE SEQUENCE [LARGE SCALE GENOMIC DNA]</scope>
    <source>
        <strain evidence="8 9">NCTC11820</strain>
    </source>
</reference>
<dbReference type="InterPro" id="IPR002903">
    <property type="entry name" value="RsmH"/>
</dbReference>
<dbReference type="Proteomes" id="UP000250245">
    <property type="component" value="Unassembled WGS sequence"/>
</dbReference>
<organism evidence="8 9">
    <name type="scientific">Mobiluncus curtisii</name>
    <dbReference type="NCBI Taxonomy" id="2051"/>
    <lineage>
        <taxon>Bacteria</taxon>
        <taxon>Bacillati</taxon>
        <taxon>Actinomycetota</taxon>
        <taxon>Actinomycetes</taxon>
        <taxon>Actinomycetales</taxon>
        <taxon>Actinomycetaceae</taxon>
        <taxon>Mobiluncus</taxon>
    </lineage>
</organism>
<dbReference type="Gene3D" id="3.40.50.150">
    <property type="entry name" value="Vaccinia Virus protein VP39"/>
    <property type="match status" value="1"/>
</dbReference>
<evidence type="ECO:0000256" key="2">
    <source>
        <dbReference type="ARBA" id="ARBA00022552"/>
    </source>
</evidence>